<dbReference type="InterPro" id="IPR054839">
    <property type="entry name" value="puhB_PGC"/>
</dbReference>
<reference evidence="3" key="1">
    <citation type="submission" date="2015-07" db="EMBL/GenBank/DDBJ databases">
        <authorList>
            <person name="Rodrigo-Torres Lidia"/>
            <person name="Arahal R.David."/>
        </authorList>
    </citation>
    <scope>NUCLEOTIDE SEQUENCE [LARGE SCALE GENOMIC DNA]</scope>
    <source>
        <strain evidence="3">CECT 5112</strain>
    </source>
</reference>
<feature type="transmembrane region" description="Helical" evidence="1">
    <location>
        <begin position="111"/>
        <end position="127"/>
    </location>
</feature>
<keyword evidence="3" id="KW-1185">Reference proteome</keyword>
<keyword evidence="1" id="KW-0472">Membrane</keyword>
<evidence type="ECO:0000256" key="1">
    <source>
        <dbReference type="SAM" id="Phobius"/>
    </source>
</evidence>
<evidence type="ECO:0000313" key="2">
    <source>
        <dbReference type="EMBL" id="CTQ71859.1"/>
    </source>
</evidence>
<protein>
    <submittedName>
        <fullName evidence="2">Uncharacterized protein</fullName>
    </submittedName>
</protein>
<dbReference type="OrthoDB" id="7345733at2"/>
<feature type="transmembrane region" description="Helical" evidence="1">
    <location>
        <begin position="71"/>
        <end position="99"/>
    </location>
</feature>
<keyword evidence="1" id="KW-1133">Transmembrane helix</keyword>
<feature type="transmembrane region" description="Helical" evidence="1">
    <location>
        <begin position="47"/>
        <end position="65"/>
    </location>
</feature>
<dbReference type="RefSeq" id="WP_055672465.1">
    <property type="nucleotide sequence ID" value="NZ_CXWD01000011.1"/>
</dbReference>
<sequence length="225" mass="24517">MKQFVAREHEMEPVPGLPERLPNGEKMLWQGRPSTRLLARHLLKNRWISGYFLILAAWAVFGGLYDGRPLAGIVFSVAVLTALAAILIGMLELFAWAVHKTTLYTITTQRVVIRFGVAFSMTLNLPFKQLAAISMADLPGGAGHVAIQVLPGHQISWLVQWPHVRGWRFANVEPSLICLTDAKKVADLLALAISQNAAVTSGHSRLAHNDTVPQGAVSASVEAAE</sequence>
<name>A0A0M7AAH2_9HYPH</name>
<organism evidence="2 3">
    <name type="scientific">Roseibium alexandrii</name>
    <dbReference type="NCBI Taxonomy" id="388408"/>
    <lineage>
        <taxon>Bacteria</taxon>
        <taxon>Pseudomonadati</taxon>
        <taxon>Pseudomonadota</taxon>
        <taxon>Alphaproteobacteria</taxon>
        <taxon>Hyphomicrobiales</taxon>
        <taxon>Stappiaceae</taxon>
        <taxon>Roseibium</taxon>
    </lineage>
</organism>
<dbReference type="NCBIfam" id="NF040894">
    <property type="entry name" value="puhB_PGC"/>
    <property type="match status" value="1"/>
</dbReference>
<dbReference type="Proteomes" id="UP000053235">
    <property type="component" value="Unassembled WGS sequence"/>
</dbReference>
<proteinExistence type="predicted"/>
<keyword evidence="1" id="KW-0812">Transmembrane</keyword>
<gene>
    <name evidence="2" type="ORF">LAX5112_02952</name>
</gene>
<evidence type="ECO:0000313" key="3">
    <source>
        <dbReference type="Proteomes" id="UP000053235"/>
    </source>
</evidence>
<dbReference type="STRING" id="388408.LAX5112_02952"/>
<accession>A0A0M7AAH2</accession>
<dbReference type="AlphaFoldDB" id="A0A0M7AAH2"/>
<dbReference type="EMBL" id="CXWD01000011">
    <property type="protein sequence ID" value="CTQ71859.1"/>
    <property type="molecule type" value="Genomic_DNA"/>
</dbReference>